<dbReference type="NCBIfam" id="NF047398">
    <property type="entry name" value="AAA_KGGVGR"/>
    <property type="match status" value="1"/>
</dbReference>
<dbReference type="Proteomes" id="UP000602284">
    <property type="component" value="Unassembled WGS sequence"/>
</dbReference>
<protein>
    <submittedName>
        <fullName evidence="4">AAA family ATPase</fullName>
    </submittedName>
</protein>
<dbReference type="NCBIfam" id="NF047389">
    <property type="entry name" value="ATPase_Sll1717"/>
    <property type="match status" value="1"/>
</dbReference>
<name>A0ABS1JGW3_9BACL</name>
<dbReference type="Pfam" id="PF13614">
    <property type="entry name" value="AAA_31"/>
    <property type="match status" value="1"/>
</dbReference>
<comment type="caution">
    <text evidence="4">The sequence shown here is derived from an EMBL/GenBank/DDBJ whole genome shotgun (WGS) entry which is preliminary data.</text>
</comment>
<dbReference type="InterPro" id="IPR059206">
    <property type="entry name" value="Sll1717-like"/>
</dbReference>
<evidence type="ECO:0000256" key="2">
    <source>
        <dbReference type="ARBA" id="ARBA00022840"/>
    </source>
</evidence>
<gene>
    <name evidence="4" type="ORF">JJB07_23505</name>
</gene>
<evidence type="ECO:0000313" key="5">
    <source>
        <dbReference type="Proteomes" id="UP000602284"/>
    </source>
</evidence>
<dbReference type="InterPro" id="IPR027417">
    <property type="entry name" value="P-loop_NTPase"/>
</dbReference>
<keyword evidence="5" id="KW-1185">Reference proteome</keyword>
<dbReference type="PANTHER" id="PTHR43384">
    <property type="entry name" value="SEPTUM SITE-DETERMINING PROTEIN MIND HOMOLOG, CHLOROPLASTIC-RELATED"/>
    <property type="match status" value="1"/>
</dbReference>
<dbReference type="CDD" id="cd02042">
    <property type="entry name" value="ParAB_family"/>
    <property type="match status" value="1"/>
</dbReference>
<reference evidence="4 5" key="1">
    <citation type="submission" date="2021-01" db="EMBL/GenBank/DDBJ databases">
        <title>Tumebacillus sp. strain ITR2 16S ribosomal RNA gene Genome sequencing and assembly.</title>
        <authorList>
            <person name="Kang M."/>
        </authorList>
    </citation>
    <scope>NUCLEOTIDE SEQUENCE [LARGE SCALE GENOMIC DNA]</scope>
    <source>
        <strain evidence="4 5">ITR2</strain>
    </source>
</reference>
<keyword evidence="2" id="KW-0067">ATP-binding</keyword>
<organism evidence="4 5">
    <name type="scientific">Tumebacillus amylolyticus</name>
    <dbReference type="NCBI Taxonomy" id="2801339"/>
    <lineage>
        <taxon>Bacteria</taxon>
        <taxon>Bacillati</taxon>
        <taxon>Bacillota</taxon>
        <taxon>Bacilli</taxon>
        <taxon>Bacillales</taxon>
        <taxon>Alicyclobacillaceae</taxon>
        <taxon>Tumebacillus</taxon>
    </lineage>
</organism>
<dbReference type="Gene3D" id="3.40.50.300">
    <property type="entry name" value="P-loop containing nucleotide triphosphate hydrolases"/>
    <property type="match status" value="1"/>
</dbReference>
<evidence type="ECO:0000313" key="4">
    <source>
        <dbReference type="EMBL" id="MBL0389501.1"/>
    </source>
</evidence>
<dbReference type="RefSeq" id="WP_201638492.1">
    <property type="nucleotide sequence ID" value="NZ_JAEQNB010000021.1"/>
</dbReference>
<dbReference type="SUPFAM" id="SSF52540">
    <property type="entry name" value="P-loop containing nucleoside triphosphate hydrolases"/>
    <property type="match status" value="1"/>
</dbReference>
<dbReference type="EMBL" id="JAEQNB010000021">
    <property type="protein sequence ID" value="MBL0389501.1"/>
    <property type="molecule type" value="Genomic_DNA"/>
</dbReference>
<keyword evidence="1" id="KW-0547">Nucleotide-binding</keyword>
<sequence>MIHKKEIADHLRRFLGKGSQVKLHWVFSQTADLFAVSDRFRDLGLEQRQEIIRQWQKSVDPSLKVMLMSLYTPEEVVELRIQMEDEETKTFEVPTTWLELMDWGLQGNKIKKVPQNPKTIAFYSFKGGVGRTTALVHSAWSLAAKGKRVVMVDLDFEAPSLHRTQKMTVPDKGLVDYLYERTNLFGDDEPKISIADTIGEIDVPRGKLFVVSAGKVDMDYIAKVDDLRNLSIYDHRLWEDFREELVEQLQPDLILIDSRTGINVWGALSMLMISDKSILFMNPNPQNSEGMDTILTSLIKVGIEPHVVMSPVLGDIGREKAMRLWKNIDESMEQARGVSRNQERAFIGGGFLAEPIIIPYASEIAIADEYPVPAFREIYEKIVDVLQDESDKQKLQEILSGHERWEIIESLPFGPVELDGEVEVERFQRTADYDRFIDPSTILIRGKKGTGKTQLYRMALHHFDVLKKWSPRSLGHVTPVAAYGQGAVTLKVHQRKEIGDELAKRRVDWESFWWLDALMSITHESSDQLNALTDVQKWLELIEKWTPDTKREIQELVQLEGHRLILSKESVWLLYDDVDQLPVEQLIGLLTFAVSLDKMGLKQIRPKIFLRDDIWDQIDFVEKKSFVGRNIELKWSEEDSYRFVFNQAMRSEKFAELVKELVPGFDRDQVDDYVLETALGLLWGYEWHENEPQPKVSNVVHGVLSDAENQVLPGTLMKMLDFSKRLEITKRELGEVPSKSNRLFQKRTLWSAVKATSKFCCQEIRGEYPKLNQCGFFDFLETLPRFTPNEPLRDWWQENAASDYPTFDAFLMWMKQIGLILTVESSVFFPNIYAIGFGMVLRENT</sequence>
<dbReference type="InterPro" id="IPR050625">
    <property type="entry name" value="ParA/MinD_ATPase"/>
</dbReference>
<evidence type="ECO:0000259" key="3">
    <source>
        <dbReference type="Pfam" id="PF13614"/>
    </source>
</evidence>
<feature type="domain" description="AAA" evidence="3">
    <location>
        <begin position="118"/>
        <end position="299"/>
    </location>
</feature>
<dbReference type="InterPro" id="IPR025669">
    <property type="entry name" value="AAA_dom"/>
</dbReference>
<dbReference type="PANTHER" id="PTHR43384:SF6">
    <property type="entry name" value="SEPTUM SITE-DETERMINING PROTEIN MIND HOMOLOG, CHLOROPLASTIC"/>
    <property type="match status" value="1"/>
</dbReference>
<evidence type="ECO:0000256" key="1">
    <source>
        <dbReference type="ARBA" id="ARBA00022741"/>
    </source>
</evidence>
<accession>A0ABS1JGW3</accession>
<proteinExistence type="predicted"/>